<dbReference type="FunFam" id="3.40.50.880:FF:000031">
    <property type="entry name" value="Multifunctional tryptophan biosynthesis protein"/>
    <property type="match status" value="1"/>
</dbReference>
<keyword evidence="11 16" id="KW-0057">Aromatic amino acid biosynthesis</keyword>
<reference evidence="22" key="1">
    <citation type="submission" date="2015-09" db="EMBL/GenBank/DDBJ databases">
        <authorList>
            <person name="Fill T.P."/>
            <person name="Baretta J.F."/>
            <person name="de Almeida L.G."/>
            <person name="Rocha M."/>
            <person name="de Souza D.H."/>
            <person name="Malavazi I."/>
            <person name="Cerdeira L.T."/>
            <person name="Hong H."/>
            <person name="Samborskyy M."/>
            <person name="de Vasconcelos A.T."/>
            <person name="Leadlay P."/>
            <person name="Rodrigues-Filho E."/>
        </authorList>
    </citation>
    <scope>NUCLEOTIDE SEQUENCE [LARGE SCALE GENOMIC DNA]</scope>
    <source>
        <strain evidence="22">LaBioMMi 136</strain>
    </source>
</reference>
<dbReference type="InterPro" id="IPR050472">
    <property type="entry name" value="Anth_synth/Amidotransfase"/>
</dbReference>
<keyword evidence="10" id="KW-0315">Glutamine amidotransferase</keyword>
<evidence type="ECO:0000259" key="19">
    <source>
        <dbReference type="Pfam" id="PF00218"/>
    </source>
</evidence>
<evidence type="ECO:0000256" key="5">
    <source>
        <dbReference type="ARBA" id="ARBA00004696"/>
    </source>
</evidence>
<dbReference type="PRINTS" id="PR00097">
    <property type="entry name" value="ANTSNTHASEII"/>
</dbReference>
<comment type="pathway">
    <text evidence="6 16">Amino-acid biosynthesis; L-tryptophan biosynthesis; L-tryptophan from chorismate: step 1/5.</text>
</comment>
<sequence>MADLVDHSPHHPTRSAKLSSASNVILIDNYDSFTWNVYQYLVLEGATVTVFRNDEVTVEDLVAKNPTQLVISPGPGHPETDAGISNAAIKHFSGKIPVFGVCMGQQCMITTFGGKVDVTGEILHGKTSVLKHDSKGVYEGLPADLSVTRYHSLAGTHSTVPECMEVTSWAELENGSGNSVIMGVRHKELAVEGVQFHPESILTEYGRTMFRNFLKLTAGTWAGNKSSSDPKAAAAAPAPVDKKLSILDKIYAHRRNAVEEQKKIPALRPEALQAAYNLNIAPPQISFPARLRQSDYPLSLMAEIKRASPSKGIISADVCAPAQAREYAKAGASVISVLTEPEWFKGTIDDLRAVRQSLEGLTNRPALLRKEFVFDEYQILEARLAGADTVLLIVKMLSIELLTRLYKYSRSLGMEPLVEVNTPEEMKIAVDLGSEVIGVNNRDLTSFEVDLGTTSRLMDQVPETTIVCALSGITGPQDVEAYKKEGVKAILVGEALMRAPDTSAFVAQLLGGSSEKIASTSPSAPLVKICGTRSEEAAKAAIEAGADLIGIIMVQGRSRLVADDVALRISQTVKSTPRPGVQSTDSSEQISKTTSSEWFEHSRKVLRHPTRALLVGVFMNQPLSYVLSQQQKLGLDVVQLHGSEPLEWASLIPVPVIRKFAPGDLGIARRAYHTLPLLDSGAGGSGQLLEEAGVQKVLDSDEGLRVILAGGLNPDNVVDIVNKLGKAGSKVVGLDVSSGVETNGAQDLEKIRAFVKAAKSVRA</sequence>
<dbReference type="EC" id="4.1.1.48" evidence="16"/>
<feature type="domain" description="Glutamine amidotransferase" evidence="18">
    <location>
        <begin position="26"/>
        <end position="214"/>
    </location>
</feature>
<proteinExistence type="inferred from homology"/>
<evidence type="ECO:0000256" key="6">
    <source>
        <dbReference type="ARBA" id="ARBA00004873"/>
    </source>
</evidence>
<gene>
    <name evidence="21" type="primary">trpC</name>
    <name evidence="21" type="ORF">PEBR_38685</name>
</gene>
<dbReference type="InterPro" id="IPR011060">
    <property type="entry name" value="RibuloseP-bd_barrel"/>
</dbReference>
<comment type="caution">
    <text evidence="21">The sequence shown here is derived from an EMBL/GenBank/DDBJ whole genome shotgun (WGS) entry which is preliminary data.</text>
</comment>
<dbReference type="PANTHER" id="PTHR43418">
    <property type="entry name" value="MULTIFUNCTIONAL TRYPTOPHAN BIOSYNTHESIS PROTEIN-RELATED"/>
    <property type="match status" value="1"/>
</dbReference>
<feature type="domain" description="N-(5'phosphoribosyl) anthranilate isomerase (PRAI)" evidence="20">
    <location>
        <begin position="564"/>
        <end position="756"/>
    </location>
</feature>
<evidence type="ECO:0000256" key="7">
    <source>
        <dbReference type="ARBA" id="ARBA00022605"/>
    </source>
</evidence>
<dbReference type="GO" id="GO:0004640">
    <property type="term" value="F:phosphoribosylanthranilate isomerase activity"/>
    <property type="evidence" value="ECO:0007669"/>
    <property type="project" value="UniProtKB-UniRule"/>
</dbReference>
<dbReference type="HAMAP" id="MF_00135">
    <property type="entry name" value="PRAI"/>
    <property type="match status" value="1"/>
</dbReference>
<evidence type="ECO:0000256" key="9">
    <source>
        <dbReference type="ARBA" id="ARBA00022822"/>
    </source>
</evidence>
<dbReference type="PROSITE" id="PS00614">
    <property type="entry name" value="IGPS"/>
    <property type="match status" value="1"/>
</dbReference>
<dbReference type="CDD" id="cd00405">
    <property type="entry name" value="PRAI"/>
    <property type="match status" value="1"/>
</dbReference>
<dbReference type="PROSITE" id="PS51273">
    <property type="entry name" value="GATASE_TYPE_1"/>
    <property type="match status" value="1"/>
</dbReference>
<dbReference type="InterPro" id="IPR001240">
    <property type="entry name" value="PRAI_dom"/>
</dbReference>
<keyword evidence="13 16" id="KW-0456">Lyase</keyword>
<keyword evidence="9 16" id="KW-0822">Tryptophan biosynthesis</keyword>
<dbReference type="InterPro" id="IPR017926">
    <property type="entry name" value="GATASE"/>
</dbReference>
<comment type="function">
    <text evidence="3 16">Trifunctional enzyme bearing the Gln amidotransferase (GATase) domain of anthranilate synthase, indole-glycerolphosphate synthase, and phosphoribosylanthranilate isomerase activities.</text>
</comment>
<keyword evidence="14" id="KW-0511">Multifunctional enzyme</keyword>
<dbReference type="InterPro" id="IPR001468">
    <property type="entry name" value="Indole-3-GlycerolPSynthase_CS"/>
</dbReference>
<dbReference type="UniPathway" id="UPA00035">
    <property type="reaction ID" value="UER00040"/>
</dbReference>
<evidence type="ECO:0000256" key="15">
    <source>
        <dbReference type="ARBA" id="ARBA00047683"/>
    </source>
</evidence>
<dbReference type="Gene3D" id="3.40.50.880">
    <property type="match status" value="1"/>
</dbReference>
<dbReference type="GO" id="GO:0005829">
    <property type="term" value="C:cytosol"/>
    <property type="evidence" value="ECO:0007669"/>
    <property type="project" value="TreeGrafter"/>
</dbReference>
<evidence type="ECO:0000256" key="8">
    <source>
        <dbReference type="ARBA" id="ARBA00022793"/>
    </source>
</evidence>
<dbReference type="GO" id="GO:0004425">
    <property type="term" value="F:indole-3-glycerol-phosphate synthase activity"/>
    <property type="evidence" value="ECO:0007669"/>
    <property type="project" value="UniProtKB-UniRule"/>
</dbReference>
<feature type="region of interest" description="Disordered" evidence="17">
    <location>
        <begin position="575"/>
        <end position="594"/>
    </location>
</feature>
<organism evidence="21 22">
    <name type="scientific">Penicillium brasilianum</name>
    <dbReference type="NCBI Taxonomy" id="104259"/>
    <lineage>
        <taxon>Eukaryota</taxon>
        <taxon>Fungi</taxon>
        <taxon>Dikarya</taxon>
        <taxon>Ascomycota</taxon>
        <taxon>Pezizomycotina</taxon>
        <taxon>Eurotiomycetes</taxon>
        <taxon>Eurotiomycetidae</taxon>
        <taxon>Eurotiales</taxon>
        <taxon>Aspergillaceae</taxon>
        <taxon>Penicillium</taxon>
    </lineage>
</organism>
<evidence type="ECO:0000256" key="1">
    <source>
        <dbReference type="ARBA" id="ARBA00001164"/>
    </source>
</evidence>
<evidence type="ECO:0000256" key="17">
    <source>
        <dbReference type="SAM" id="MobiDB-lite"/>
    </source>
</evidence>
<evidence type="ECO:0000256" key="13">
    <source>
        <dbReference type="ARBA" id="ARBA00023239"/>
    </source>
</evidence>
<evidence type="ECO:0000259" key="20">
    <source>
        <dbReference type="Pfam" id="PF00697"/>
    </source>
</evidence>
<dbReference type="InterPro" id="IPR029062">
    <property type="entry name" value="Class_I_gatase-like"/>
</dbReference>
<dbReference type="EC" id="5.3.1.24" evidence="16"/>
<comment type="catalytic activity">
    <reaction evidence="1 16">
        <text>N-(5-phospho-beta-D-ribosyl)anthranilate = 1-(2-carboxyphenylamino)-1-deoxy-D-ribulose 5-phosphate</text>
        <dbReference type="Rhea" id="RHEA:21540"/>
        <dbReference type="ChEBI" id="CHEBI:18277"/>
        <dbReference type="ChEBI" id="CHEBI:58613"/>
        <dbReference type="EC" id="5.3.1.24"/>
    </reaction>
</comment>
<dbReference type="SUPFAM" id="SSF51366">
    <property type="entry name" value="Ribulose-phoshate binding barrel"/>
    <property type="match status" value="2"/>
</dbReference>
<dbReference type="InterPro" id="IPR006221">
    <property type="entry name" value="TrpG/PapA_dom"/>
</dbReference>
<dbReference type="AlphaFoldDB" id="A0A1S9RB49"/>
<dbReference type="Gene3D" id="3.20.20.70">
    <property type="entry name" value="Aldolase class I"/>
    <property type="match status" value="2"/>
</dbReference>
<comment type="catalytic activity">
    <reaction evidence="15 16">
        <text>chorismate + L-glutamine = anthranilate + pyruvate + L-glutamate + H(+)</text>
        <dbReference type="Rhea" id="RHEA:21732"/>
        <dbReference type="ChEBI" id="CHEBI:15361"/>
        <dbReference type="ChEBI" id="CHEBI:15378"/>
        <dbReference type="ChEBI" id="CHEBI:16567"/>
        <dbReference type="ChEBI" id="CHEBI:29748"/>
        <dbReference type="ChEBI" id="CHEBI:29985"/>
        <dbReference type="ChEBI" id="CHEBI:58359"/>
        <dbReference type="EC" id="4.1.3.27"/>
    </reaction>
</comment>
<comment type="pathway">
    <text evidence="4 16">Amino-acid biosynthesis; L-tryptophan biosynthesis; L-tryptophan from chorismate: step 3/5.</text>
</comment>
<dbReference type="InterPro" id="IPR016302">
    <property type="entry name" value="Anthranilate_synth_II"/>
</dbReference>
<dbReference type="GO" id="GO:0004049">
    <property type="term" value="F:anthranilate synthase activity"/>
    <property type="evidence" value="ECO:0007669"/>
    <property type="project" value="UniProtKB-UniRule"/>
</dbReference>
<dbReference type="Pfam" id="PF00218">
    <property type="entry name" value="IGPS"/>
    <property type="match status" value="1"/>
</dbReference>
<dbReference type="Pfam" id="PF00697">
    <property type="entry name" value="PRAI"/>
    <property type="match status" value="1"/>
</dbReference>
<accession>A0A1S9RB49</accession>
<dbReference type="CDD" id="cd01743">
    <property type="entry name" value="GATase1_Anthranilate_Synthase"/>
    <property type="match status" value="1"/>
</dbReference>
<dbReference type="CDD" id="cd00331">
    <property type="entry name" value="IGPS"/>
    <property type="match status" value="1"/>
</dbReference>
<feature type="domain" description="Indole-3-glycerol phosphate synthase" evidence="19">
    <location>
        <begin position="247"/>
        <end position="509"/>
    </location>
</feature>
<name>A0A1S9RB49_PENBI</name>
<evidence type="ECO:0000256" key="11">
    <source>
        <dbReference type="ARBA" id="ARBA00023141"/>
    </source>
</evidence>
<dbReference type="Pfam" id="PF00117">
    <property type="entry name" value="GATase"/>
    <property type="match status" value="1"/>
</dbReference>
<evidence type="ECO:0000259" key="18">
    <source>
        <dbReference type="Pfam" id="PF00117"/>
    </source>
</evidence>
<dbReference type="Proteomes" id="UP000190744">
    <property type="component" value="Unassembled WGS sequence"/>
</dbReference>
<comment type="pathway">
    <text evidence="5 16">Amino-acid biosynthesis; L-tryptophan biosynthesis; L-tryptophan from chorismate: step 4/5.</text>
</comment>
<evidence type="ECO:0000256" key="10">
    <source>
        <dbReference type="ARBA" id="ARBA00022962"/>
    </source>
</evidence>
<dbReference type="InterPro" id="IPR013798">
    <property type="entry name" value="Indole-3-glycerol_P_synth_dom"/>
</dbReference>
<evidence type="ECO:0000256" key="14">
    <source>
        <dbReference type="ARBA" id="ARBA00023268"/>
    </source>
</evidence>
<dbReference type="FunFam" id="3.20.20.70:FF:000136">
    <property type="entry name" value="Multifunctional tryptophan biosynthesis protein"/>
    <property type="match status" value="1"/>
</dbReference>
<dbReference type="PIRSF" id="PIRSF001382">
    <property type="entry name" value="TrpG-trpC-trpF"/>
    <property type="match status" value="1"/>
</dbReference>
<keyword evidence="8 16" id="KW-0210">Decarboxylase</keyword>
<evidence type="ECO:0000256" key="3">
    <source>
        <dbReference type="ARBA" id="ARBA00003272"/>
    </source>
</evidence>
<dbReference type="GO" id="GO:0000162">
    <property type="term" value="P:L-tryptophan biosynthetic process"/>
    <property type="evidence" value="ECO:0007669"/>
    <property type="project" value="UniProtKB-UniRule"/>
</dbReference>
<evidence type="ECO:0000256" key="16">
    <source>
        <dbReference type="PIRNR" id="PIRNR001382"/>
    </source>
</evidence>
<dbReference type="EMBL" id="LJBN01000217">
    <property type="protein sequence ID" value="OOQ82490.1"/>
    <property type="molecule type" value="Genomic_DNA"/>
</dbReference>
<comment type="catalytic activity">
    <reaction evidence="2 16">
        <text>1-(2-carboxyphenylamino)-1-deoxy-D-ribulose 5-phosphate + H(+) = (1S,2R)-1-C-(indol-3-yl)glycerol 3-phosphate + CO2 + H2O</text>
        <dbReference type="Rhea" id="RHEA:23476"/>
        <dbReference type="ChEBI" id="CHEBI:15377"/>
        <dbReference type="ChEBI" id="CHEBI:15378"/>
        <dbReference type="ChEBI" id="CHEBI:16526"/>
        <dbReference type="ChEBI" id="CHEBI:58613"/>
        <dbReference type="ChEBI" id="CHEBI:58866"/>
        <dbReference type="EC" id="4.1.1.48"/>
    </reaction>
</comment>
<evidence type="ECO:0000256" key="12">
    <source>
        <dbReference type="ARBA" id="ARBA00023235"/>
    </source>
</evidence>
<evidence type="ECO:0000256" key="4">
    <source>
        <dbReference type="ARBA" id="ARBA00004664"/>
    </source>
</evidence>
<keyword evidence="12 16" id="KW-0413">Isomerase</keyword>
<dbReference type="InterPro" id="IPR013785">
    <property type="entry name" value="Aldolase_TIM"/>
</dbReference>
<evidence type="ECO:0000313" key="21">
    <source>
        <dbReference type="EMBL" id="OOQ82490.1"/>
    </source>
</evidence>
<dbReference type="EC" id="4.1.3.27" evidence="16"/>
<protein>
    <recommendedName>
        <fullName evidence="16">Multifunctional tryptophan biosynthesis protein</fullName>
    </recommendedName>
    <domain>
        <recommendedName>
            <fullName evidence="16">Anthranilate synthase component 2</fullName>
            <shortName evidence="16">AS</shortName>
            <ecNumber evidence="16">4.1.3.27</ecNumber>
        </recommendedName>
        <alternativeName>
            <fullName evidence="16">Anthranilate synthase, glutamine amidotransferase component</fullName>
        </alternativeName>
    </domain>
    <domain>
        <recommendedName>
            <fullName evidence="16">Indole-3-glycerol phosphate synthase</fullName>
            <shortName evidence="16">IGPS</shortName>
            <ecNumber evidence="16">4.1.1.48</ecNumber>
        </recommendedName>
    </domain>
    <domain>
        <recommendedName>
            <fullName evidence="16">N-(5'-phosphoribosyl)anthranilate isomerase</fullName>
            <shortName evidence="16">PRAI</shortName>
            <ecNumber evidence="16">5.3.1.24</ecNumber>
        </recommendedName>
    </domain>
</protein>
<dbReference type="PANTHER" id="PTHR43418:SF4">
    <property type="entry name" value="MULTIFUNCTIONAL TRYPTOPHAN BIOSYNTHESIS PROTEIN"/>
    <property type="match status" value="1"/>
</dbReference>
<evidence type="ECO:0000313" key="22">
    <source>
        <dbReference type="Proteomes" id="UP000190744"/>
    </source>
</evidence>
<dbReference type="PRINTS" id="PR00096">
    <property type="entry name" value="GATASE"/>
</dbReference>
<dbReference type="SUPFAM" id="SSF52317">
    <property type="entry name" value="Class I glutamine amidotransferase-like"/>
    <property type="match status" value="1"/>
</dbReference>
<dbReference type="NCBIfam" id="NF001377">
    <property type="entry name" value="PRK00278.2-4"/>
    <property type="match status" value="1"/>
</dbReference>
<dbReference type="NCBIfam" id="TIGR00566">
    <property type="entry name" value="trpG_papA"/>
    <property type="match status" value="1"/>
</dbReference>
<keyword evidence="7 16" id="KW-0028">Amino-acid biosynthesis</keyword>
<evidence type="ECO:0000256" key="2">
    <source>
        <dbReference type="ARBA" id="ARBA00001633"/>
    </source>
</evidence>